<keyword evidence="3" id="KW-1185">Reference proteome</keyword>
<gene>
    <name evidence="2" type="ORF">Pmani_032935</name>
</gene>
<evidence type="ECO:0000256" key="1">
    <source>
        <dbReference type="SAM" id="MobiDB-lite"/>
    </source>
</evidence>
<dbReference type="Proteomes" id="UP001292094">
    <property type="component" value="Unassembled WGS sequence"/>
</dbReference>
<feature type="compositionally biased region" description="Pro residues" evidence="1">
    <location>
        <begin position="149"/>
        <end position="158"/>
    </location>
</feature>
<feature type="region of interest" description="Disordered" evidence="1">
    <location>
        <begin position="254"/>
        <end position="276"/>
    </location>
</feature>
<feature type="compositionally biased region" description="Basic and acidic residues" evidence="1">
    <location>
        <begin position="254"/>
        <end position="265"/>
    </location>
</feature>
<protein>
    <submittedName>
        <fullName evidence="2">Uncharacterized protein</fullName>
    </submittedName>
</protein>
<sequence length="276" mass="29979">MNYSGPASLADVKADLLLSDEDDIADRHWPPLESHTQHAGPSPWHQPAPRASTSKRSMDQTSDTSDSPSPAPKVSRHADKTHSSVPDSSPIPAINRAPTAAFAPRKHSPQPAPDTSKWKCPRCHEPGVNVWHGCMRRSRTATCLAANMPPLPPPPPPSQRRSPAASLPPASPPTDSPQVLALREAVTNLTARCTAITARFDTIETRIDNLVTQHATTERTLASLVESHHAVIATVATFSEKMEAIVAKFEKISEQLLKEPPKRTPQDNPKTKGRLH</sequence>
<accession>A0AAE1TTA0</accession>
<dbReference type="AlphaFoldDB" id="A0AAE1TTA0"/>
<dbReference type="EMBL" id="JAWZYT010004292">
    <property type="protein sequence ID" value="KAK4294440.1"/>
    <property type="molecule type" value="Genomic_DNA"/>
</dbReference>
<evidence type="ECO:0000313" key="3">
    <source>
        <dbReference type="Proteomes" id="UP001292094"/>
    </source>
</evidence>
<feature type="compositionally biased region" description="Low complexity" evidence="1">
    <location>
        <begin position="159"/>
        <end position="168"/>
    </location>
</feature>
<feature type="region of interest" description="Disordered" evidence="1">
    <location>
        <begin position="25"/>
        <end position="121"/>
    </location>
</feature>
<evidence type="ECO:0000313" key="2">
    <source>
        <dbReference type="EMBL" id="KAK4294440.1"/>
    </source>
</evidence>
<organism evidence="2 3">
    <name type="scientific">Petrolisthes manimaculis</name>
    <dbReference type="NCBI Taxonomy" id="1843537"/>
    <lineage>
        <taxon>Eukaryota</taxon>
        <taxon>Metazoa</taxon>
        <taxon>Ecdysozoa</taxon>
        <taxon>Arthropoda</taxon>
        <taxon>Crustacea</taxon>
        <taxon>Multicrustacea</taxon>
        <taxon>Malacostraca</taxon>
        <taxon>Eumalacostraca</taxon>
        <taxon>Eucarida</taxon>
        <taxon>Decapoda</taxon>
        <taxon>Pleocyemata</taxon>
        <taxon>Anomura</taxon>
        <taxon>Galatheoidea</taxon>
        <taxon>Porcellanidae</taxon>
        <taxon>Petrolisthes</taxon>
    </lineage>
</organism>
<proteinExistence type="predicted"/>
<feature type="region of interest" description="Disordered" evidence="1">
    <location>
        <begin position="145"/>
        <end position="177"/>
    </location>
</feature>
<name>A0AAE1TTA0_9EUCA</name>
<reference evidence="2" key="1">
    <citation type="submission" date="2023-11" db="EMBL/GenBank/DDBJ databases">
        <title>Genome assemblies of two species of porcelain crab, Petrolisthes cinctipes and Petrolisthes manimaculis (Anomura: Porcellanidae).</title>
        <authorList>
            <person name="Angst P."/>
        </authorList>
    </citation>
    <scope>NUCLEOTIDE SEQUENCE</scope>
    <source>
        <strain evidence="2">PB745_02</strain>
        <tissue evidence="2">Gill</tissue>
    </source>
</reference>
<comment type="caution">
    <text evidence="2">The sequence shown here is derived from an EMBL/GenBank/DDBJ whole genome shotgun (WGS) entry which is preliminary data.</text>
</comment>